<evidence type="ECO:0000256" key="4">
    <source>
        <dbReference type="ARBA" id="ARBA00022670"/>
    </source>
</evidence>
<dbReference type="GO" id="GO:0016020">
    <property type="term" value="C:membrane"/>
    <property type="evidence" value="ECO:0007669"/>
    <property type="project" value="UniProtKB-SubCell"/>
</dbReference>
<keyword evidence="5 11" id="KW-0812">Transmembrane</keyword>
<dbReference type="EC" id="3.4.24.-" evidence="11"/>
<dbReference type="SMART" id="SM00228">
    <property type="entry name" value="PDZ"/>
    <property type="match status" value="2"/>
</dbReference>
<sequence length="448" mass="48720">MQTLIAFLLALGILVTIHEYGHFWVARKNGIKVLRFSIGFGKPLLRWNGKDGVEYVIAMLPLGGYVQMLGEDDEEVAEKDRHLAYASKSVAARMSVVLAGPIANLILAVVLYWIVFLPSQQVLKPVLGKVAESSLIETAGLQEGDQLLKVSGDEVVGWSDIQLQLLKHLGDDKPVEVLIQKSNSNVTELRRLDLSDWKLDESNPNILGDLGISPSLPKLMPIVGLLSDDGAAKSAGIVVNDQIVSLNGESIESWQDLVVEVRGRPDQKVQIEVIRNQQVQPIFLTLGSMEENGKKYGLLGAGVARQEADASYYRTIDYSPIEALEKGVERTWYMAKLTLGMIGKMLTGHVSPKTVSGPLSIAQGAGQAAGFGFFAYVGFLAYISLSLGVLNLLPVPVLDGGHAVLLGLEWLRGKPLSQGSELLFRQIGLFLILGLTALAIYNDIMRLI</sequence>
<dbReference type="InterPro" id="IPR004387">
    <property type="entry name" value="Pept_M50_Zn"/>
</dbReference>
<comment type="similarity">
    <text evidence="3 11">Belongs to the peptidase M50B family.</text>
</comment>
<dbReference type="InterPro" id="IPR036034">
    <property type="entry name" value="PDZ_sf"/>
</dbReference>
<keyword evidence="10 11" id="KW-0472">Membrane</keyword>
<dbReference type="AlphaFoldDB" id="A0A2V1GXK2"/>
<dbReference type="Gene3D" id="2.30.42.10">
    <property type="match status" value="2"/>
</dbReference>
<dbReference type="OrthoDB" id="9782003at2"/>
<dbReference type="SUPFAM" id="SSF50156">
    <property type="entry name" value="PDZ domain-like"/>
    <property type="match status" value="2"/>
</dbReference>
<dbReference type="CDD" id="cd23081">
    <property type="entry name" value="cpPDZ_EcRseP-like"/>
    <property type="match status" value="1"/>
</dbReference>
<dbReference type="PANTHER" id="PTHR42837">
    <property type="entry name" value="REGULATOR OF SIGMA-E PROTEASE RSEP"/>
    <property type="match status" value="1"/>
</dbReference>
<comment type="cofactor">
    <cofactor evidence="1 11">
        <name>Zn(2+)</name>
        <dbReference type="ChEBI" id="CHEBI:29105"/>
    </cofactor>
</comment>
<dbReference type="GO" id="GO:0006508">
    <property type="term" value="P:proteolysis"/>
    <property type="evidence" value="ECO:0007669"/>
    <property type="project" value="UniProtKB-KW"/>
</dbReference>
<dbReference type="PANTHER" id="PTHR42837:SF2">
    <property type="entry name" value="MEMBRANE METALLOPROTEASE ARASP2, CHLOROPLASTIC-RELATED"/>
    <property type="match status" value="1"/>
</dbReference>
<dbReference type="InterPro" id="IPR001478">
    <property type="entry name" value="PDZ"/>
</dbReference>
<evidence type="ECO:0000256" key="5">
    <source>
        <dbReference type="ARBA" id="ARBA00022692"/>
    </source>
</evidence>
<proteinExistence type="inferred from homology"/>
<dbReference type="Proteomes" id="UP000244906">
    <property type="component" value="Unassembled WGS sequence"/>
</dbReference>
<evidence type="ECO:0000313" key="14">
    <source>
        <dbReference type="Proteomes" id="UP000244906"/>
    </source>
</evidence>
<dbReference type="CDD" id="cd06163">
    <property type="entry name" value="S2P-M50_PDZ_RseP-like"/>
    <property type="match status" value="1"/>
</dbReference>
<evidence type="ECO:0000256" key="9">
    <source>
        <dbReference type="ARBA" id="ARBA00023049"/>
    </source>
</evidence>
<feature type="transmembrane region" description="Helical" evidence="11">
    <location>
        <begin position="6"/>
        <end position="25"/>
    </location>
</feature>
<dbReference type="InterPro" id="IPR041489">
    <property type="entry name" value="PDZ_6"/>
</dbReference>
<comment type="subcellular location">
    <subcellularLocation>
        <location evidence="2">Membrane</location>
        <topology evidence="2">Multi-pass membrane protein</topology>
    </subcellularLocation>
</comment>
<feature type="transmembrane region" description="Helical" evidence="11">
    <location>
        <begin position="373"/>
        <end position="393"/>
    </location>
</feature>
<evidence type="ECO:0000313" key="13">
    <source>
        <dbReference type="EMBL" id="PVZ64907.1"/>
    </source>
</evidence>
<keyword evidence="14" id="KW-1185">Reference proteome</keyword>
<reference evidence="13 14" key="1">
    <citation type="submission" date="2018-04" db="EMBL/GenBank/DDBJ databases">
        <title>Thalassorhabdus spongiae gen. nov., sp. nov., isolated from a marine sponge in South-West Iceland.</title>
        <authorList>
            <person name="Knobloch S."/>
            <person name="Daussin A."/>
            <person name="Johannsson R."/>
            <person name="Marteinsson V.T."/>
        </authorList>
    </citation>
    <scope>NUCLEOTIDE SEQUENCE [LARGE SCALE GENOMIC DNA]</scope>
    <source>
        <strain evidence="13 14">Hp12</strain>
    </source>
</reference>
<accession>A0A2V1GXK2</accession>
<feature type="transmembrane region" description="Helical" evidence="11">
    <location>
        <begin position="90"/>
        <end position="115"/>
    </location>
</feature>
<dbReference type="GO" id="GO:0046872">
    <property type="term" value="F:metal ion binding"/>
    <property type="evidence" value="ECO:0007669"/>
    <property type="project" value="UniProtKB-KW"/>
</dbReference>
<keyword evidence="4 13" id="KW-0645">Protease</keyword>
<keyword evidence="9 11" id="KW-0482">Metalloprotease</keyword>
<evidence type="ECO:0000256" key="3">
    <source>
        <dbReference type="ARBA" id="ARBA00007931"/>
    </source>
</evidence>
<keyword evidence="7 11" id="KW-0862">Zinc</keyword>
<evidence type="ECO:0000256" key="10">
    <source>
        <dbReference type="ARBA" id="ARBA00023136"/>
    </source>
</evidence>
<evidence type="ECO:0000256" key="8">
    <source>
        <dbReference type="ARBA" id="ARBA00022989"/>
    </source>
</evidence>
<keyword evidence="6 11" id="KW-0378">Hydrolase</keyword>
<dbReference type="Pfam" id="PF17820">
    <property type="entry name" value="PDZ_6"/>
    <property type="match status" value="1"/>
</dbReference>
<feature type="domain" description="PDZ" evidence="12">
    <location>
        <begin position="111"/>
        <end position="183"/>
    </location>
</feature>
<dbReference type="GO" id="GO:0004222">
    <property type="term" value="F:metalloendopeptidase activity"/>
    <property type="evidence" value="ECO:0007669"/>
    <property type="project" value="InterPro"/>
</dbReference>
<evidence type="ECO:0000256" key="6">
    <source>
        <dbReference type="ARBA" id="ARBA00022801"/>
    </source>
</evidence>
<protein>
    <recommendedName>
        <fullName evidence="11">Zinc metalloprotease</fullName>
        <ecNumber evidence="11">3.4.24.-</ecNumber>
    </recommendedName>
</protein>
<evidence type="ECO:0000256" key="2">
    <source>
        <dbReference type="ARBA" id="ARBA00004141"/>
    </source>
</evidence>
<evidence type="ECO:0000256" key="11">
    <source>
        <dbReference type="RuleBase" id="RU362031"/>
    </source>
</evidence>
<dbReference type="Pfam" id="PF02163">
    <property type="entry name" value="Peptidase_M50"/>
    <property type="match status" value="1"/>
</dbReference>
<dbReference type="NCBIfam" id="TIGR00054">
    <property type="entry name" value="RIP metalloprotease RseP"/>
    <property type="match status" value="1"/>
</dbReference>
<organism evidence="13 14">
    <name type="scientific">Pelagibaculum spongiae</name>
    <dbReference type="NCBI Taxonomy" id="2080658"/>
    <lineage>
        <taxon>Bacteria</taxon>
        <taxon>Pseudomonadati</taxon>
        <taxon>Pseudomonadota</taxon>
        <taxon>Gammaproteobacteria</taxon>
        <taxon>Oceanospirillales</taxon>
        <taxon>Pelagibaculum</taxon>
    </lineage>
</organism>
<dbReference type="InterPro" id="IPR008915">
    <property type="entry name" value="Peptidase_M50"/>
</dbReference>
<feature type="domain" description="PDZ" evidence="12">
    <location>
        <begin position="208"/>
        <end position="277"/>
    </location>
</feature>
<dbReference type="EMBL" id="QDDL01000011">
    <property type="protein sequence ID" value="PVZ64907.1"/>
    <property type="molecule type" value="Genomic_DNA"/>
</dbReference>
<name>A0A2V1GXK2_9GAMM</name>
<gene>
    <name evidence="13" type="primary">rseP</name>
    <name evidence="13" type="ORF">DC094_18755</name>
</gene>
<keyword evidence="8 11" id="KW-1133">Transmembrane helix</keyword>
<dbReference type="RefSeq" id="WP_116688661.1">
    <property type="nucleotide sequence ID" value="NZ_CAWNYD010000011.1"/>
</dbReference>
<comment type="caution">
    <text evidence="13">The sequence shown here is derived from an EMBL/GenBank/DDBJ whole genome shotgun (WGS) entry which is preliminary data.</text>
</comment>
<evidence type="ECO:0000256" key="7">
    <source>
        <dbReference type="ARBA" id="ARBA00022833"/>
    </source>
</evidence>
<feature type="transmembrane region" description="Helical" evidence="11">
    <location>
        <begin position="422"/>
        <end position="441"/>
    </location>
</feature>
<evidence type="ECO:0000259" key="12">
    <source>
        <dbReference type="SMART" id="SM00228"/>
    </source>
</evidence>
<evidence type="ECO:0000256" key="1">
    <source>
        <dbReference type="ARBA" id="ARBA00001947"/>
    </source>
</evidence>
<keyword evidence="11" id="KW-0479">Metal-binding</keyword>